<dbReference type="RefSeq" id="WP_345587102.1">
    <property type="nucleotide sequence ID" value="NZ_BAABJG010000006.1"/>
</dbReference>
<organism evidence="6 7">
    <name type="scientific">Paenibacillus vulneris</name>
    <dbReference type="NCBI Taxonomy" id="1133364"/>
    <lineage>
        <taxon>Bacteria</taxon>
        <taxon>Bacillati</taxon>
        <taxon>Bacillota</taxon>
        <taxon>Bacilli</taxon>
        <taxon>Bacillales</taxon>
        <taxon>Paenibacillaceae</taxon>
        <taxon>Paenibacillus</taxon>
    </lineage>
</organism>
<evidence type="ECO:0000256" key="1">
    <source>
        <dbReference type="ARBA" id="ARBA00001946"/>
    </source>
</evidence>
<evidence type="ECO:0000256" key="5">
    <source>
        <dbReference type="ARBA" id="ARBA00023277"/>
    </source>
</evidence>
<protein>
    <submittedName>
        <fullName evidence="6">ChbG/HpnK family deacetylase</fullName>
    </submittedName>
</protein>
<dbReference type="InterPro" id="IPR006879">
    <property type="entry name" value="YdjC-like"/>
</dbReference>
<comment type="cofactor">
    <cofactor evidence="1">
        <name>Mg(2+)</name>
        <dbReference type="ChEBI" id="CHEBI:18420"/>
    </cofactor>
</comment>
<dbReference type="Gene3D" id="3.20.20.370">
    <property type="entry name" value="Glycoside hydrolase/deacetylase"/>
    <property type="match status" value="1"/>
</dbReference>
<keyword evidence="2" id="KW-0479">Metal-binding</keyword>
<evidence type="ECO:0000256" key="4">
    <source>
        <dbReference type="ARBA" id="ARBA00022842"/>
    </source>
</evidence>
<comment type="caution">
    <text evidence="6">The sequence shown here is derived from an EMBL/GenBank/DDBJ whole genome shotgun (WGS) entry which is preliminary data.</text>
</comment>
<reference evidence="7" key="1">
    <citation type="journal article" date="2019" name="Int. J. Syst. Evol. Microbiol.">
        <title>The Global Catalogue of Microorganisms (GCM) 10K type strain sequencing project: providing services to taxonomists for standard genome sequencing and annotation.</title>
        <authorList>
            <consortium name="The Broad Institute Genomics Platform"/>
            <consortium name="The Broad Institute Genome Sequencing Center for Infectious Disease"/>
            <person name="Wu L."/>
            <person name="Ma J."/>
        </authorList>
    </citation>
    <scope>NUCLEOTIDE SEQUENCE [LARGE SCALE GENOMIC DNA]</scope>
    <source>
        <strain evidence="7">CCUG 53270</strain>
    </source>
</reference>
<gene>
    <name evidence="6" type="ORF">ACFQ4B_10035</name>
</gene>
<dbReference type="InterPro" id="IPR011330">
    <property type="entry name" value="Glyco_hydro/deAcase_b/a-brl"/>
</dbReference>
<dbReference type="Pfam" id="PF04794">
    <property type="entry name" value="YdjC"/>
    <property type="match status" value="1"/>
</dbReference>
<dbReference type="PANTHER" id="PTHR31609:SF1">
    <property type="entry name" value="CARBOHYDRATE DEACETYLASE"/>
    <property type="match status" value="1"/>
</dbReference>
<keyword evidence="5" id="KW-0119">Carbohydrate metabolism</keyword>
<accession>A0ABW3ULU9</accession>
<evidence type="ECO:0000313" key="6">
    <source>
        <dbReference type="EMBL" id="MFD1220459.1"/>
    </source>
</evidence>
<dbReference type="Proteomes" id="UP001597180">
    <property type="component" value="Unassembled WGS sequence"/>
</dbReference>
<dbReference type="SUPFAM" id="SSF88713">
    <property type="entry name" value="Glycoside hydrolase/deacetylase"/>
    <property type="match status" value="1"/>
</dbReference>
<dbReference type="EMBL" id="JBHTLU010000013">
    <property type="protein sequence ID" value="MFD1220459.1"/>
    <property type="molecule type" value="Genomic_DNA"/>
</dbReference>
<keyword evidence="4" id="KW-0460">Magnesium</keyword>
<name>A0ABW3ULU9_9BACL</name>
<proteinExistence type="predicted"/>
<evidence type="ECO:0000256" key="2">
    <source>
        <dbReference type="ARBA" id="ARBA00022723"/>
    </source>
</evidence>
<sequence>MLFTPGDRYVLINADDFGISDSANQAIMEMFHAGAITSASIMMQGERARAAAAFCRRYPSVRVGIIRQTIEQQHLRLISWRDIRDGQRFGEW</sequence>
<dbReference type="PANTHER" id="PTHR31609">
    <property type="entry name" value="YDJC DEACETYLASE FAMILY MEMBER"/>
    <property type="match status" value="1"/>
</dbReference>
<evidence type="ECO:0000256" key="3">
    <source>
        <dbReference type="ARBA" id="ARBA00022801"/>
    </source>
</evidence>
<evidence type="ECO:0000313" key="7">
    <source>
        <dbReference type="Proteomes" id="UP001597180"/>
    </source>
</evidence>
<keyword evidence="7" id="KW-1185">Reference proteome</keyword>
<keyword evidence="3" id="KW-0378">Hydrolase</keyword>